<name>A0A6J7ZY67_MYTCO</name>
<dbReference type="EMBL" id="CACVKT020000470">
    <property type="protein sequence ID" value="CAC5359314.1"/>
    <property type="molecule type" value="Genomic_DNA"/>
</dbReference>
<dbReference type="Proteomes" id="UP000507470">
    <property type="component" value="Unassembled WGS sequence"/>
</dbReference>
<dbReference type="PANTHER" id="PTHR36981:SF1">
    <property type="entry name" value="P2X PURINORECEPTOR 7 INTRACELLULAR DOMAIN-CONTAINING PROTEIN"/>
    <property type="match status" value="1"/>
</dbReference>
<evidence type="ECO:0000313" key="4">
    <source>
        <dbReference type="Proteomes" id="UP000507470"/>
    </source>
</evidence>
<feature type="region of interest" description="Disordered" evidence="1">
    <location>
        <begin position="1"/>
        <end position="21"/>
    </location>
</feature>
<organism evidence="3 4">
    <name type="scientific">Mytilus coruscus</name>
    <name type="common">Sea mussel</name>
    <dbReference type="NCBI Taxonomy" id="42192"/>
    <lineage>
        <taxon>Eukaryota</taxon>
        <taxon>Metazoa</taxon>
        <taxon>Spiralia</taxon>
        <taxon>Lophotrochozoa</taxon>
        <taxon>Mollusca</taxon>
        <taxon>Bivalvia</taxon>
        <taxon>Autobranchia</taxon>
        <taxon>Pteriomorphia</taxon>
        <taxon>Mytilida</taxon>
        <taxon>Mytiloidea</taxon>
        <taxon>Mytilidae</taxon>
        <taxon>Mytilinae</taxon>
        <taxon>Mytilus</taxon>
    </lineage>
</organism>
<protein>
    <recommendedName>
        <fullName evidence="2">P2X purinoreceptor 7 intracellular domain-containing protein</fullName>
    </recommendedName>
</protein>
<gene>
    <name evidence="3" type="ORF">MCOR_2213</name>
</gene>
<evidence type="ECO:0000313" key="3">
    <source>
        <dbReference type="EMBL" id="CAC5359314.1"/>
    </source>
</evidence>
<feature type="compositionally biased region" description="Low complexity" evidence="1">
    <location>
        <begin position="1"/>
        <end position="18"/>
    </location>
</feature>
<dbReference type="Pfam" id="PF20478">
    <property type="entry name" value="P2RX7_C"/>
    <property type="match status" value="1"/>
</dbReference>
<dbReference type="InterPro" id="IPR046815">
    <property type="entry name" value="P2RX7_C"/>
</dbReference>
<accession>A0A6J7ZY67</accession>
<reference evidence="3 4" key="1">
    <citation type="submission" date="2020-06" db="EMBL/GenBank/DDBJ databases">
        <authorList>
            <person name="Li R."/>
            <person name="Bekaert M."/>
        </authorList>
    </citation>
    <scope>NUCLEOTIDE SEQUENCE [LARGE SCALE GENOMIC DNA]</scope>
    <source>
        <strain evidence="4">wild</strain>
    </source>
</reference>
<dbReference type="PANTHER" id="PTHR36981">
    <property type="entry name" value="ZGC:195170"/>
    <property type="match status" value="1"/>
</dbReference>
<proteinExistence type="predicted"/>
<dbReference type="AlphaFoldDB" id="A0A6J7ZY67"/>
<sequence>MSSSESESSDSVSSSQSEANFDECGQYGYILEPEYTEEELQQIEAAENSRQQDIINNPRKFDTNWCSCTNCIVMPLPAECFCCHEFKLFDEKMKLGECVTENTDFRIVCLNPVVLETSYISFLRYKRHRGRAPDALTHRQSRLMAYRQFVCWVRKGQPLGKKHRIILPACVVNIIRKEFPSLDGVYEGFKECESDTSDSE</sequence>
<evidence type="ECO:0000256" key="1">
    <source>
        <dbReference type="SAM" id="MobiDB-lite"/>
    </source>
</evidence>
<dbReference type="OrthoDB" id="6112409at2759"/>
<feature type="domain" description="P2X purinoreceptor 7 intracellular" evidence="2">
    <location>
        <begin position="36"/>
        <end position="190"/>
    </location>
</feature>
<keyword evidence="4" id="KW-1185">Reference proteome</keyword>
<evidence type="ECO:0000259" key="2">
    <source>
        <dbReference type="Pfam" id="PF20478"/>
    </source>
</evidence>